<dbReference type="GO" id="GO:0016787">
    <property type="term" value="F:hydrolase activity"/>
    <property type="evidence" value="ECO:0007669"/>
    <property type="project" value="UniProtKB-KW"/>
</dbReference>
<feature type="domain" description="Isochorismatase-like" evidence="2">
    <location>
        <begin position="31"/>
        <end position="218"/>
    </location>
</feature>
<dbReference type="Pfam" id="PF00857">
    <property type="entry name" value="Isochorismatase"/>
    <property type="match status" value="1"/>
</dbReference>
<name>A0A398DN61_9BACT</name>
<dbReference type="PANTHER" id="PTHR43540:SF1">
    <property type="entry name" value="ISOCHORISMATASE HYDROLASE"/>
    <property type="match status" value="1"/>
</dbReference>
<evidence type="ECO:0000259" key="2">
    <source>
        <dbReference type="Pfam" id="PF00857"/>
    </source>
</evidence>
<dbReference type="Gene3D" id="3.40.50.850">
    <property type="entry name" value="Isochorismatase-like"/>
    <property type="match status" value="1"/>
</dbReference>
<accession>A0A398DN61</accession>
<reference evidence="3 4" key="1">
    <citation type="submission" date="2018-09" db="EMBL/GenBank/DDBJ databases">
        <title>Discovery and Ecogenomic Context for Candidatus Cryosericales, a Global Caldiserica Order Active in Thawing Permafrost.</title>
        <authorList>
            <person name="Martinez M.A."/>
            <person name="Woodcroft B.J."/>
            <person name="Ignacio Espinoza J.C."/>
            <person name="Zayed A."/>
            <person name="Singleton C.M."/>
            <person name="Boyd J."/>
            <person name="Li Y.-F."/>
            <person name="Purvine S."/>
            <person name="Maughan H."/>
            <person name="Hodgkins S.B."/>
            <person name="Anderson D."/>
            <person name="Sederholm M."/>
            <person name="Temperton B."/>
            <person name="Saleska S.R."/>
            <person name="Tyson G.W."/>
            <person name="Rich V.I."/>
        </authorList>
    </citation>
    <scope>NUCLEOTIDE SEQUENCE [LARGE SCALE GENOMIC DNA]</scope>
    <source>
        <strain evidence="3 4">SMC1</strain>
    </source>
</reference>
<proteinExistence type="predicted"/>
<gene>
    <name evidence="3" type="ORF">SMC1_10245</name>
</gene>
<keyword evidence="4" id="KW-1185">Reference proteome</keyword>
<comment type="caution">
    <text evidence="3">The sequence shown here is derived from an EMBL/GenBank/DDBJ whole genome shotgun (WGS) entry which is preliminary data.</text>
</comment>
<evidence type="ECO:0000256" key="1">
    <source>
        <dbReference type="ARBA" id="ARBA00022801"/>
    </source>
</evidence>
<dbReference type="Proteomes" id="UP000266113">
    <property type="component" value="Unassembled WGS sequence"/>
</dbReference>
<sequence>MPTFRKFANPNFDVHSEGDYWEKIKPLKAKTALLIIDVQKHDQALSVELRDAGNSYLFDRLKATVIPNARRLLDFFRDQQMVVTFATLGNQRADGRDRSPTQARPGWNYTLLKIGTRDQEVVDELKPCDGEVVVCKTTDSTVMGTQYGHILRWMGIEHVVVCGLFTDQCVSSTVRDLSDWGYTVFLVEDATSAINAELQVWETRMLNQIYCKAVSTEEVLQDLAAEQETTETHSLKLLQVQSE</sequence>
<keyword evidence="1 3" id="KW-0378">Hydrolase</keyword>
<evidence type="ECO:0000313" key="3">
    <source>
        <dbReference type="EMBL" id="RIE15399.1"/>
    </source>
</evidence>
<organism evidence="3 4">
    <name type="scientific">Candidatus Cryosericum septentrionale</name>
    <dbReference type="NCBI Taxonomy" id="2290913"/>
    <lineage>
        <taxon>Bacteria</taxon>
        <taxon>Pseudomonadati</taxon>
        <taxon>Caldisericota/Cryosericota group</taxon>
        <taxon>Candidatus Cryosericota</taxon>
        <taxon>Candidatus Cryosericia</taxon>
        <taxon>Candidatus Cryosericales</taxon>
        <taxon>Candidatus Cryosericaceae</taxon>
        <taxon>Candidatus Cryosericum</taxon>
    </lineage>
</organism>
<dbReference type="PANTHER" id="PTHR43540">
    <property type="entry name" value="PEROXYUREIDOACRYLATE/UREIDOACRYLATE AMIDOHYDROLASE-RELATED"/>
    <property type="match status" value="1"/>
</dbReference>
<dbReference type="InterPro" id="IPR000868">
    <property type="entry name" value="Isochorismatase-like_dom"/>
</dbReference>
<dbReference type="EMBL" id="QXIY01000054">
    <property type="protein sequence ID" value="RIE15399.1"/>
    <property type="molecule type" value="Genomic_DNA"/>
</dbReference>
<protein>
    <submittedName>
        <fullName evidence="3">Cysteine hydrolase</fullName>
    </submittedName>
</protein>
<dbReference type="CDD" id="cd00431">
    <property type="entry name" value="cysteine_hydrolases"/>
    <property type="match status" value="1"/>
</dbReference>
<dbReference type="InterPro" id="IPR050272">
    <property type="entry name" value="Isochorismatase-like_hydrls"/>
</dbReference>
<dbReference type="OrthoDB" id="9807387at2"/>
<dbReference type="SUPFAM" id="SSF52499">
    <property type="entry name" value="Isochorismatase-like hydrolases"/>
    <property type="match status" value="1"/>
</dbReference>
<evidence type="ECO:0000313" key="4">
    <source>
        <dbReference type="Proteomes" id="UP000266113"/>
    </source>
</evidence>
<dbReference type="InterPro" id="IPR036380">
    <property type="entry name" value="Isochorismatase-like_sf"/>
</dbReference>
<dbReference type="AlphaFoldDB" id="A0A398DN61"/>